<feature type="compositionally biased region" description="Polar residues" evidence="5">
    <location>
        <begin position="1169"/>
        <end position="1181"/>
    </location>
</feature>
<feature type="compositionally biased region" description="Polar residues" evidence="5">
    <location>
        <begin position="2083"/>
        <end position="2096"/>
    </location>
</feature>
<feature type="compositionally biased region" description="Low complexity" evidence="5">
    <location>
        <begin position="1861"/>
        <end position="1875"/>
    </location>
</feature>
<feature type="compositionally biased region" description="Basic and acidic residues" evidence="5">
    <location>
        <begin position="768"/>
        <end position="779"/>
    </location>
</feature>
<feature type="region of interest" description="Disordered" evidence="5">
    <location>
        <begin position="1344"/>
        <end position="1459"/>
    </location>
</feature>
<feature type="compositionally biased region" description="Low complexity" evidence="5">
    <location>
        <begin position="1989"/>
        <end position="2007"/>
    </location>
</feature>
<feature type="compositionally biased region" description="Polar residues" evidence="5">
    <location>
        <begin position="1116"/>
        <end position="1135"/>
    </location>
</feature>
<protein>
    <recommendedName>
        <fullName evidence="6">MYND-type domain-containing protein</fullName>
    </recommendedName>
</protein>
<gene>
    <name evidence="7" type="ORF">TSIB3V08_LOCUS10334</name>
</gene>
<feature type="compositionally biased region" description="Basic and acidic residues" evidence="5">
    <location>
        <begin position="147"/>
        <end position="158"/>
    </location>
</feature>
<dbReference type="InterPro" id="IPR002893">
    <property type="entry name" value="Znf_MYND"/>
</dbReference>
<feature type="region of interest" description="Disordered" evidence="5">
    <location>
        <begin position="1169"/>
        <end position="1200"/>
    </location>
</feature>
<name>A0A7R9B4P3_TIMSH</name>
<feature type="region of interest" description="Disordered" evidence="5">
    <location>
        <begin position="1114"/>
        <end position="1138"/>
    </location>
</feature>
<dbReference type="PROSITE" id="PS50865">
    <property type="entry name" value="ZF_MYND_2"/>
    <property type="match status" value="1"/>
</dbReference>
<sequence>MASSVLTDSSQLKALKTVELQHDKRVSQLRHRGEVGKKIELKHYLKLNMEESVKKCFAQMNKRCVVRLKRLSSREIEEHTRWRRRYQNQEVRFDKHSHLTASKTFKLNQDYKKRKYYTVSQIEKGKKDFETNPDSLQSEKSFPDSSPNDHHVSSDVRSRPMNVSYNSSSSDLPTGTSVSSVNLVSESSNARYCDKTPRDRKLEAAGKKYFPLRFELYSKNSGGECRLLYKQNKLSNLAEKQKFGGNKSRGSSLDGDTTKIKPTEGTDSDPLLPPHLGTVGSIRKHNQSINNLTDWDESFSSVDHTQANKNKTEKISSSPSLKTCKTSISFNNNDLKHSNLTSCDGSNPRKNDKANKIVTCCQNAERHSFVSPFQKEFAKHTMTKEATHIRTKPSVKKPYTTTDSHFTPFIYGKKNVTDRFNSVVARKRNYAPEKSDESAGHRAKRSAPDGTNTTIDSPGASATNSNNLPQNNNPIKVKQQLNDNGKGNVSEENVLSNQTPKPLSKAQNDPLNISQDKKCKKIRTKKSKSLEEKFCMLFGEDEDYVDKENTLGDNRTTVQGDTSIINVGCTPKYIDDNISETLQDEVDPLSIETSSCPPAEELEMLNSEGALDITSLGLDTLDKLFPSMAADAHNQENNINVLAGSETENTTQAAGKIQSNLQAIIMSVIDSTELGATKVIEKGADNSVSKNHAHNRNLSENGVPNKRLNENLQPKDTAIQNSHTNYNLIQTNAGKAVENTTKVIGSNLNNDGINNKWHKLAPDINVGPDKHQTQERECGTNEESSNAQQEPTKGVQQSLVESDSNGSRNLAATGPKDTDPIKIHTNAGARSNNPENTPPINTRDSENNDSTADTNGASHGKGEAAVNRGSDTAPNRSNTDRIRVRTTQFLMAKEHQLTELQLMGSPNLLWMQSLNSSDQPPPNSTAGPAPESGSSGAPSLLGPTQPITVSNYSSNETRPLNKSLETDSAGGVTAQDRPLAFTNENVDVTAILDSVKLLQLSELIYTIVLEMRRFHCRKSEAKRLSSIVAQAEASAAKSSLYDSLLNKHKYFIRLLGNHFNFFRNYNFSKYVHNTIALHFPDSNILHNEVLKCFDIIIGTHHQLIAHYMVQRGKGGSTNSSQIQGDKTMQPSVVTPQQYSAQQAYSAPVPQYNSSRANYSASWDSAPVATSSTAHGNFSDNNPGGACRNDSLPQSNNDPIINQNGALPSYENHFSIRQSLQNQQNLVPNNVNVDLPTNVFANNIYNQQAPNVNPFQNSSHQNNSQDSSSINLHSLLQQNSCFETPRCSLAPPRLNNYYHHSNDINVQQPRAGGPPNVSPLGNSNLSGSGGQLHYRAATASFQAGSSTMQENRNYQHQTPKEPPAATGVGMSLQPTKTNFTCTNTNSSATAPNTNSSAAAPSTNNVLKPPKKVGETKRKSLPKKGSAKNVPKPVGPAACPAPQMSNQPPANAGPGFINAHQAQPTHYNTSSVNNNYARDNQYLGQQTLHQNQSYQQNSFSNIASGYPRDVDLTNAAQGNVSKRSEQFDRNRYPSAAAPHADGNLGPYRQQARPNESVSLEHGSFPHSSTTQQYTAPQYPLYQPQMSPGNLRQTAEHYVAQPPVSQNMGGPQSQHISSRQYPDQQQNPSRPSVNPVAQYSATYPQSTLNSQYTSPAVNTNSHPVPVQPANIAQPGAPPLTASNTQAYVSEGSLPNQDTSDPYSKNKGVQSRMGQLLQFRKNNNLLIYHKESVQQNPQTSLGQADIPRGGGQTQYSGQKTPVVDTPQMSYQCLFEENVKSKLGSNPSIVGPLKNQKDKVACQNISQTQPKSAKIADSTLPHGTQQVATSSGNSALDSFASEPRQGKVVPFNQNTTPPKHHASTINQHNHPQNQHNPPLNHHAHTTPPNQHNPAPNGYTSPHNRHATPPNQHNPAPNGYTPHNRHTTPPNQHNPAPNQHNPAPNQHNPAPNQHNPAPNQHNPAPNGYTPHNRHATPPNQHNPAPNGYTPHNRHATPPNHHNPAPNQHNPAPNEYTPHNRHATPPNQHNPAPNQHNPAPNQHNPAPNGYTPHNRHATPPNQHNPAPNQHNPAPNQLVTLPGQYTPPLNKLSSLTYQNSSPQQIGEMPRRSSITQSRLQKLLTSPSMSALDRRLSTELPRSNDQNDVIMNDAATTDADNDSWLIKLKEPTNCLLCDRQAAEACSSCRKAFYCSKACQVKHWEESHYAECVPEQVSNNSD</sequence>
<feature type="region of interest" description="Disordered" evidence="5">
    <location>
        <begin position="383"/>
        <end position="407"/>
    </location>
</feature>
<feature type="compositionally biased region" description="Polar residues" evidence="5">
    <location>
        <begin position="479"/>
        <end position="514"/>
    </location>
</feature>
<dbReference type="Pfam" id="PF01753">
    <property type="entry name" value="zf-MYND"/>
    <property type="match status" value="1"/>
</dbReference>
<feature type="compositionally biased region" description="Low complexity" evidence="5">
    <location>
        <begin position="1923"/>
        <end position="1960"/>
    </location>
</feature>
<feature type="region of interest" description="Disordered" evidence="5">
    <location>
        <begin position="763"/>
        <end position="882"/>
    </location>
</feature>
<evidence type="ECO:0000256" key="1">
    <source>
        <dbReference type="ARBA" id="ARBA00022723"/>
    </source>
</evidence>
<keyword evidence="1" id="KW-0479">Metal-binding</keyword>
<feature type="compositionally biased region" description="Polar residues" evidence="5">
    <location>
        <begin position="449"/>
        <end position="463"/>
    </location>
</feature>
<feature type="compositionally biased region" description="Low complexity" evidence="5">
    <location>
        <begin position="2050"/>
        <end position="2069"/>
    </location>
</feature>
<dbReference type="SUPFAM" id="SSF144232">
    <property type="entry name" value="HIT/MYND zinc finger-like"/>
    <property type="match status" value="1"/>
</dbReference>
<feature type="compositionally biased region" description="Polar residues" evidence="5">
    <location>
        <begin position="686"/>
        <end position="702"/>
    </location>
</feature>
<feature type="compositionally biased region" description="Polar residues" evidence="5">
    <location>
        <begin position="132"/>
        <end position="146"/>
    </location>
</feature>
<dbReference type="Gene3D" id="6.10.140.2220">
    <property type="match status" value="1"/>
</dbReference>
<keyword evidence="3" id="KW-0862">Zinc</keyword>
<feature type="compositionally biased region" description="Basic and acidic residues" evidence="5">
    <location>
        <begin position="430"/>
        <end position="440"/>
    </location>
</feature>
<keyword evidence="2 4" id="KW-0863">Zinc-finger</keyword>
<feature type="compositionally biased region" description="Low complexity" evidence="5">
    <location>
        <begin position="464"/>
        <end position="473"/>
    </location>
</feature>
<evidence type="ECO:0000313" key="7">
    <source>
        <dbReference type="EMBL" id="CAD7266315.1"/>
    </source>
</evidence>
<feature type="compositionally biased region" description="Polar residues" evidence="5">
    <location>
        <begin position="1190"/>
        <end position="1200"/>
    </location>
</feature>
<feature type="region of interest" description="Disordered" evidence="5">
    <location>
        <begin position="1730"/>
        <end position="1752"/>
    </location>
</feature>
<evidence type="ECO:0000259" key="6">
    <source>
        <dbReference type="PROSITE" id="PS50865"/>
    </source>
</evidence>
<dbReference type="EMBL" id="OC006789">
    <property type="protein sequence ID" value="CAD7266315.1"/>
    <property type="molecule type" value="Genomic_DNA"/>
</dbReference>
<feature type="domain" description="MYND-type" evidence="6">
    <location>
        <begin position="2165"/>
        <end position="2202"/>
    </location>
</feature>
<feature type="compositionally biased region" description="Low complexity" evidence="5">
    <location>
        <begin position="1312"/>
        <end position="1325"/>
    </location>
</feature>
<organism evidence="7">
    <name type="scientific">Timema shepardi</name>
    <name type="common">Walking stick</name>
    <dbReference type="NCBI Taxonomy" id="629360"/>
    <lineage>
        <taxon>Eukaryota</taxon>
        <taxon>Metazoa</taxon>
        <taxon>Ecdysozoa</taxon>
        <taxon>Arthropoda</taxon>
        <taxon>Hexapoda</taxon>
        <taxon>Insecta</taxon>
        <taxon>Pterygota</taxon>
        <taxon>Neoptera</taxon>
        <taxon>Polyneoptera</taxon>
        <taxon>Phasmatodea</taxon>
        <taxon>Timematodea</taxon>
        <taxon>Timematoidea</taxon>
        <taxon>Timematidae</taxon>
        <taxon>Timema</taxon>
    </lineage>
</organism>
<feature type="compositionally biased region" description="Polar residues" evidence="5">
    <location>
        <begin position="781"/>
        <end position="810"/>
    </location>
</feature>
<feature type="compositionally biased region" description="Polar residues" evidence="5">
    <location>
        <begin position="1371"/>
        <end position="1380"/>
    </location>
</feature>
<feature type="compositionally biased region" description="Polar residues" evidence="5">
    <location>
        <begin position="1600"/>
        <end position="1633"/>
    </location>
</feature>
<evidence type="ECO:0000256" key="2">
    <source>
        <dbReference type="ARBA" id="ARBA00022771"/>
    </source>
</evidence>
<feature type="compositionally biased region" description="Polar residues" evidence="5">
    <location>
        <begin position="945"/>
        <end position="960"/>
    </location>
</feature>
<feature type="region of interest" description="Disordered" evidence="5">
    <location>
        <begin position="1303"/>
        <end position="1330"/>
    </location>
</feature>
<feature type="compositionally biased region" description="Polar residues" evidence="5">
    <location>
        <begin position="828"/>
        <end position="857"/>
    </location>
</feature>
<feature type="region of interest" description="Disordered" evidence="5">
    <location>
        <begin position="1515"/>
        <end position="1570"/>
    </location>
</feature>
<dbReference type="PROSITE" id="PS01360">
    <property type="entry name" value="ZF_MYND_1"/>
    <property type="match status" value="1"/>
</dbReference>
<accession>A0A7R9B4P3</accession>
<feature type="compositionally biased region" description="Polar residues" evidence="5">
    <location>
        <begin position="1816"/>
        <end position="1831"/>
    </location>
</feature>
<feature type="compositionally biased region" description="Basic and acidic residues" evidence="5">
    <location>
        <begin position="1520"/>
        <end position="1529"/>
    </location>
</feature>
<evidence type="ECO:0000256" key="4">
    <source>
        <dbReference type="PROSITE-ProRule" id="PRU00134"/>
    </source>
</evidence>
<feature type="compositionally biased region" description="Low complexity" evidence="5">
    <location>
        <begin position="2018"/>
        <end position="2041"/>
    </location>
</feature>
<reference evidence="7" key="1">
    <citation type="submission" date="2020-11" db="EMBL/GenBank/DDBJ databases">
        <authorList>
            <person name="Tran Van P."/>
        </authorList>
    </citation>
    <scope>NUCLEOTIDE SEQUENCE</scope>
</reference>
<feature type="region of interest" description="Disordered" evidence="5">
    <location>
        <begin position="685"/>
        <end position="709"/>
    </location>
</feature>
<proteinExistence type="predicted"/>
<feature type="region of interest" description="Disordered" evidence="5">
    <location>
        <begin position="1645"/>
        <end position="1679"/>
    </location>
</feature>
<feature type="region of interest" description="Disordered" evidence="5">
    <location>
        <begin position="1800"/>
        <end position="2105"/>
    </location>
</feature>
<feature type="region of interest" description="Disordered" evidence="5">
    <location>
        <begin position="242"/>
        <end position="274"/>
    </location>
</feature>
<feature type="compositionally biased region" description="Low complexity" evidence="5">
    <location>
        <begin position="1381"/>
        <end position="1403"/>
    </location>
</feature>
<feature type="compositionally biased region" description="Low complexity" evidence="5">
    <location>
        <begin position="926"/>
        <end position="943"/>
    </location>
</feature>
<feature type="region of interest" description="Disordered" evidence="5">
    <location>
        <begin position="428"/>
        <end position="515"/>
    </location>
</feature>
<feature type="compositionally biased region" description="Polar residues" evidence="5">
    <location>
        <begin position="1344"/>
        <end position="1356"/>
    </location>
</feature>
<feature type="region of interest" description="Disordered" evidence="5">
    <location>
        <begin position="1599"/>
        <end position="1633"/>
    </location>
</feature>
<feature type="compositionally biased region" description="Polar residues" evidence="5">
    <location>
        <begin position="1881"/>
        <end position="1896"/>
    </location>
</feature>
<evidence type="ECO:0000256" key="3">
    <source>
        <dbReference type="ARBA" id="ARBA00022833"/>
    </source>
</evidence>
<feature type="region of interest" description="Disordered" evidence="5">
    <location>
        <begin position="128"/>
        <end position="180"/>
    </location>
</feature>
<dbReference type="GO" id="GO:0008270">
    <property type="term" value="F:zinc ion binding"/>
    <property type="evidence" value="ECO:0007669"/>
    <property type="project" value="UniProtKB-KW"/>
</dbReference>
<feature type="compositionally biased region" description="Polar residues" evidence="5">
    <location>
        <begin position="1645"/>
        <end position="1659"/>
    </location>
</feature>
<evidence type="ECO:0000256" key="5">
    <source>
        <dbReference type="SAM" id="MobiDB-lite"/>
    </source>
</evidence>
<feature type="region of interest" description="Disordered" evidence="5">
    <location>
        <begin position="911"/>
        <end position="972"/>
    </location>
</feature>
<feature type="compositionally biased region" description="Polar residues" evidence="5">
    <location>
        <begin position="161"/>
        <end position="176"/>
    </location>
</feature>